<evidence type="ECO:0000313" key="6">
    <source>
        <dbReference type="Proteomes" id="UP000332515"/>
    </source>
</evidence>
<accession>A0A6A7XYV8</accession>
<keyword evidence="3 5" id="KW-0067">ATP-binding</keyword>
<comment type="similarity">
    <text evidence="1">Belongs to the ABC transporter superfamily.</text>
</comment>
<dbReference type="GO" id="GO:0016887">
    <property type="term" value="F:ATP hydrolysis activity"/>
    <property type="evidence" value="ECO:0007669"/>
    <property type="project" value="InterPro"/>
</dbReference>
<dbReference type="PANTHER" id="PTHR43790:SF8">
    <property type="entry name" value="SUGAR ABC TRANSPORTER ATP-BINDING PROTEIN"/>
    <property type="match status" value="1"/>
</dbReference>
<sequence>MSLHQHENTAAAPHPAHGTRPLLDVRSVYKRFGGVEALKGVSMKLHPGEVVALAGDNGAGKSTLIKTISGVYQPDDGEIHFDGEPVRFETPEAARGHGIETIYQDLALADNLSIGANIFLGREPMKKVLGFIPVLDRKKMADAAKETMARLDFHVTRMESPVARFSGGQRQAVAIGRAVYWNARVLIMDEPTAALGVPEQRKVVSLIQTLKAQGRGIIFISHNLHDIFAVSDRIVVLRRGSLAGERRLSETNPDEIVKLMVGG</sequence>
<evidence type="ECO:0000256" key="3">
    <source>
        <dbReference type="ARBA" id="ARBA00022840"/>
    </source>
</evidence>
<dbReference type="PROSITE" id="PS00211">
    <property type="entry name" value="ABC_TRANSPORTER_1"/>
    <property type="match status" value="1"/>
</dbReference>
<dbReference type="InterPro" id="IPR050107">
    <property type="entry name" value="ABC_carbohydrate_import_ATPase"/>
</dbReference>
<evidence type="ECO:0000256" key="2">
    <source>
        <dbReference type="ARBA" id="ARBA00022741"/>
    </source>
</evidence>
<dbReference type="Proteomes" id="UP000332515">
    <property type="component" value="Unassembled WGS sequence"/>
</dbReference>
<dbReference type="PROSITE" id="PS50893">
    <property type="entry name" value="ABC_TRANSPORTER_2"/>
    <property type="match status" value="1"/>
</dbReference>
<dbReference type="SUPFAM" id="SSF52540">
    <property type="entry name" value="P-loop containing nucleoside triphosphate hydrolases"/>
    <property type="match status" value="1"/>
</dbReference>
<dbReference type="RefSeq" id="WP_153479103.1">
    <property type="nucleotide sequence ID" value="NZ_VWNA01000001.1"/>
</dbReference>
<keyword evidence="2" id="KW-0547">Nucleotide-binding</keyword>
<dbReference type="InterPro" id="IPR003593">
    <property type="entry name" value="AAA+_ATPase"/>
</dbReference>
<evidence type="ECO:0000256" key="1">
    <source>
        <dbReference type="ARBA" id="ARBA00005417"/>
    </source>
</evidence>
<name>A0A6A7XYV8_9HYPH</name>
<dbReference type="EMBL" id="VWNA01000001">
    <property type="protein sequence ID" value="MQT11874.1"/>
    <property type="molecule type" value="Genomic_DNA"/>
</dbReference>
<comment type="caution">
    <text evidence="5">The sequence shown here is derived from an EMBL/GenBank/DDBJ whole genome shotgun (WGS) entry which is preliminary data.</text>
</comment>
<evidence type="ECO:0000313" key="5">
    <source>
        <dbReference type="EMBL" id="MQT11874.1"/>
    </source>
</evidence>
<keyword evidence="6" id="KW-1185">Reference proteome</keyword>
<proteinExistence type="inferred from homology"/>
<dbReference type="InterPro" id="IPR017871">
    <property type="entry name" value="ABC_transporter-like_CS"/>
</dbReference>
<dbReference type="CDD" id="cd03216">
    <property type="entry name" value="ABC_Carb_Monos_I"/>
    <property type="match status" value="1"/>
</dbReference>
<dbReference type="InterPro" id="IPR003439">
    <property type="entry name" value="ABC_transporter-like_ATP-bd"/>
</dbReference>
<evidence type="ECO:0000259" key="4">
    <source>
        <dbReference type="PROSITE" id="PS50893"/>
    </source>
</evidence>
<dbReference type="SMART" id="SM00382">
    <property type="entry name" value="AAA"/>
    <property type="match status" value="1"/>
</dbReference>
<dbReference type="AlphaFoldDB" id="A0A6A7XYV8"/>
<dbReference type="Gene3D" id="3.40.50.300">
    <property type="entry name" value="P-loop containing nucleotide triphosphate hydrolases"/>
    <property type="match status" value="1"/>
</dbReference>
<dbReference type="Pfam" id="PF00005">
    <property type="entry name" value="ABC_tran"/>
    <property type="match status" value="1"/>
</dbReference>
<gene>
    <name evidence="5" type="ORF">F0357_04130</name>
</gene>
<dbReference type="PANTHER" id="PTHR43790">
    <property type="entry name" value="CARBOHYDRATE TRANSPORT ATP-BINDING PROTEIN MG119-RELATED"/>
    <property type="match status" value="1"/>
</dbReference>
<protein>
    <submittedName>
        <fullName evidence="5">Sugar ABC transporter ATP-binding protein</fullName>
    </submittedName>
</protein>
<dbReference type="InterPro" id="IPR027417">
    <property type="entry name" value="P-loop_NTPase"/>
</dbReference>
<reference evidence="5 6" key="1">
    <citation type="submission" date="2019-09" db="EMBL/GenBank/DDBJ databases">
        <title>Segnochrobactrum spirostomi gen. nov., sp. nov., isolated from the ciliate Spirostomum cf. yagiui and description of a novel family, Segnochrobactraceae fam. nov. within the order Rhizobiales of the class Alphaproteobacteria.</title>
        <authorList>
            <person name="Akter S."/>
            <person name="Shazib S.U.A."/>
            <person name="Shin M.K."/>
        </authorList>
    </citation>
    <scope>NUCLEOTIDE SEQUENCE [LARGE SCALE GENOMIC DNA]</scope>
    <source>
        <strain evidence="5 6">Sp-1</strain>
    </source>
</reference>
<feature type="domain" description="ABC transporter" evidence="4">
    <location>
        <begin position="23"/>
        <end position="259"/>
    </location>
</feature>
<dbReference type="GO" id="GO:0005524">
    <property type="term" value="F:ATP binding"/>
    <property type="evidence" value="ECO:0007669"/>
    <property type="project" value="UniProtKB-KW"/>
</dbReference>
<organism evidence="5 6">
    <name type="scientific">Segnochrobactrum spirostomi</name>
    <dbReference type="NCBI Taxonomy" id="2608987"/>
    <lineage>
        <taxon>Bacteria</taxon>
        <taxon>Pseudomonadati</taxon>
        <taxon>Pseudomonadota</taxon>
        <taxon>Alphaproteobacteria</taxon>
        <taxon>Hyphomicrobiales</taxon>
        <taxon>Segnochrobactraceae</taxon>
        <taxon>Segnochrobactrum</taxon>
    </lineage>
</organism>